<accession>A0A1H3TEE0</accession>
<evidence type="ECO:0000313" key="3">
    <source>
        <dbReference type="Proteomes" id="UP000199632"/>
    </source>
</evidence>
<keyword evidence="1" id="KW-0812">Transmembrane</keyword>
<keyword evidence="1" id="KW-0472">Membrane</keyword>
<dbReference type="EMBL" id="FNQB01000003">
    <property type="protein sequence ID" value="SDZ48673.1"/>
    <property type="molecule type" value="Genomic_DNA"/>
</dbReference>
<name>A0A1H3TEE0_9ACTN</name>
<gene>
    <name evidence="2" type="ORF">SAMN05421684_5625</name>
</gene>
<dbReference type="Proteomes" id="UP000199632">
    <property type="component" value="Unassembled WGS sequence"/>
</dbReference>
<feature type="transmembrane region" description="Helical" evidence="1">
    <location>
        <begin position="117"/>
        <end position="138"/>
    </location>
</feature>
<organism evidence="2 3">
    <name type="scientific">Asanoa ishikariensis</name>
    <dbReference type="NCBI Taxonomy" id="137265"/>
    <lineage>
        <taxon>Bacteria</taxon>
        <taxon>Bacillati</taxon>
        <taxon>Actinomycetota</taxon>
        <taxon>Actinomycetes</taxon>
        <taxon>Micromonosporales</taxon>
        <taxon>Micromonosporaceae</taxon>
        <taxon>Asanoa</taxon>
    </lineage>
</organism>
<sequence length="259" mass="28501">MVSRVTMRRAFAVGVGIAAVSAGWFEATYSDGPSYWRDFAVRMGPWLLYLLAMVLFAVRQRRLSRTVAFDLGENDRAFRTRVKPEAVWYPAAMTVALTAAFWALGPSTWEAGADPEWQLTVVEVVATVPLGLATVALLGSQLYTLWAGLPAVVLTAHGVRLRSPFGYQVVPWNALRADCPPRPDPGDRFLHLAVERGLGARRRGLALIPLPWLDIHPWFLADAIRHYAAHPEHRAAIGTPEEHERLRHLLLAGAGAAAA</sequence>
<evidence type="ECO:0000256" key="1">
    <source>
        <dbReference type="SAM" id="Phobius"/>
    </source>
</evidence>
<reference evidence="3" key="1">
    <citation type="submission" date="2016-10" db="EMBL/GenBank/DDBJ databases">
        <authorList>
            <person name="Varghese N."/>
            <person name="Submissions S."/>
        </authorList>
    </citation>
    <scope>NUCLEOTIDE SEQUENCE [LARGE SCALE GENOMIC DNA]</scope>
    <source>
        <strain evidence="3">DSM 44718</strain>
    </source>
</reference>
<keyword evidence="1" id="KW-1133">Transmembrane helix</keyword>
<feature type="transmembrane region" description="Helical" evidence="1">
    <location>
        <begin position="39"/>
        <end position="58"/>
    </location>
</feature>
<keyword evidence="3" id="KW-1185">Reference proteome</keyword>
<dbReference type="STRING" id="137265.SAMN05421684_5625"/>
<protein>
    <recommendedName>
        <fullName evidence="4">PH domain-containing protein</fullName>
    </recommendedName>
</protein>
<proteinExistence type="predicted"/>
<dbReference type="AlphaFoldDB" id="A0A1H3TEE0"/>
<evidence type="ECO:0000313" key="2">
    <source>
        <dbReference type="EMBL" id="SDZ48673.1"/>
    </source>
</evidence>
<evidence type="ECO:0008006" key="4">
    <source>
        <dbReference type="Google" id="ProtNLM"/>
    </source>
</evidence>
<feature type="transmembrane region" description="Helical" evidence="1">
    <location>
        <begin position="86"/>
        <end position="105"/>
    </location>
</feature>